<dbReference type="RefSeq" id="WP_263037231.1">
    <property type="nucleotide sequence ID" value="NZ_JAOTPL010000004.1"/>
</dbReference>
<organism evidence="2 3">
    <name type="scientific">Haoranjiania flava</name>
    <dbReference type="NCBI Taxonomy" id="1856322"/>
    <lineage>
        <taxon>Bacteria</taxon>
        <taxon>Pseudomonadati</taxon>
        <taxon>Bacteroidota</taxon>
        <taxon>Chitinophagia</taxon>
        <taxon>Chitinophagales</taxon>
        <taxon>Chitinophagaceae</taxon>
        <taxon>Haoranjiania</taxon>
    </lineage>
</organism>
<sequence length="213" mass="24498">MAKVEQPMQALAAYLPENCFEEVVNYLVKYKVHLTITRARKSVMGNYKSAYKGDNHKISVNGNLNKYSFLVTLLHELAHLLTFEKYGSRVQSHGREWKAIYSWLLADFLKKHIFPDDVVKAISESIHNPGASACAEDGLMRALRKYDAHAPNKVLLETLPPGTHFLYSDKTYKKGKKRTKRFECIEVDSKKMYLFSPVCEVEVVRYKSFGQDK</sequence>
<dbReference type="Proteomes" id="UP001209317">
    <property type="component" value="Unassembled WGS sequence"/>
</dbReference>
<dbReference type="Pfam" id="PF10263">
    <property type="entry name" value="SprT-like"/>
    <property type="match status" value="1"/>
</dbReference>
<protein>
    <submittedName>
        <fullName evidence="2">SprT-like domain-containing protein</fullName>
    </submittedName>
</protein>
<dbReference type="Gene3D" id="3.40.390.10">
    <property type="entry name" value="Collagenase (Catalytic Domain)"/>
    <property type="match status" value="1"/>
</dbReference>
<comment type="caution">
    <text evidence="2">The sequence shown here is derived from an EMBL/GenBank/DDBJ whole genome shotgun (WGS) entry which is preliminary data.</text>
</comment>
<evidence type="ECO:0000313" key="2">
    <source>
        <dbReference type="EMBL" id="MCU7693744.1"/>
    </source>
</evidence>
<dbReference type="GO" id="GO:0006950">
    <property type="term" value="P:response to stress"/>
    <property type="evidence" value="ECO:0007669"/>
    <property type="project" value="UniProtKB-ARBA"/>
</dbReference>
<name>A0AAE3IL01_9BACT</name>
<dbReference type="InterPro" id="IPR024079">
    <property type="entry name" value="MetalloPept_cat_dom_sf"/>
</dbReference>
<dbReference type="InterPro" id="IPR006640">
    <property type="entry name" value="SprT-like_domain"/>
</dbReference>
<accession>A0AAE3IL01</accession>
<feature type="domain" description="SprT-like" evidence="1">
    <location>
        <begin position="41"/>
        <end position="100"/>
    </location>
</feature>
<reference evidence="2" key="1">
    <citation type="submission" date="2022-10" db="EMBL/GenBank/DDBJ databases">
        <authorList>
            <person name="Kim H.S."/>
            <person name="Kim J.-S."/>
            <person name="Suh M.K."/>
            <person name="Eom M.K."/>
            <person name="Lee J.-S."/>
        </authorList>
    </citation>
    <scope>NUCLEOTIDE SEQUENCE</scope>
    <source>
        <strain evidence="2">LIP-5</strain>
    </source>
</reference>
<gene>
    <name evidence="2" type="ORF">OD355_04350</name>
</gene>
<evidence type="ECO:0000259" key="1">
    <source>
        <dbReference type="Pfam" id="PF10263"/>
    </source>
</evidence>
<keyword evidence="3" id="KW-1185">Reference proteome</keyword>
<proteinExistence type="predicted"/>
<dbReference type="AlphaFoldDB" id="A0AAE3IL01"/>
<dbReference type="GO" id="GO:0008237">
    <property type="term" value="F:metallopeptidase activity"/>
    <property type="evidence" value="ECO:0007669"/>
    <property type="project" value="InterPro"/>
</dbReference>
<dbReference type="EMBL" id="JAOTPL010000004">
    <property type="protein sequence ID" value="MCU7693744.1"/>
    <property type="molecule type" value="Genomic_DNA"/>
</dbReference>
<evidence type="ECO:0000313" key="3">
    <source>
        <dbReference type="Proteomes" id="UP001209317"/>
    </source>
</evidence>